<dbReference type="AlphaFoldDB" id="A0A5E4ML22"/>
<evidence type="ECO:0000313" key="4">
    <source>
        <dbReference type="Proteomes" id="UP000325440"/>
    </source>
</evidence>
<protein>
    <submittedName>
        <fullName evidence="3">Pectin lyase fold/virulence factor,Pectin lyase fold</fullName>
    </submittedName>
</protein>
<sequence>MIFQNVTLEQDKNLTKALVELALSCDGRCKLIVWSKTFAAYNRLRSFAVAGFDEVRVKRQGLHVRNELSDFSVSIARVRTLSLETNAVQPYTGTVDVLIEDCGVVQLGSEVIVKLRSFVFRRIDSLELSENTFKYAAAENSVIEKVILENVTADKLPSRAFVTTIDRLSVTNCTFGSIEPQAFPVMSMENATFTDVAVGRVAGEAFQPSTIITNLRIIGCRVREMERNAVASVVQRIHVERSEFGSVSTSAVTVSNELVLYNNRFKRVAGRGFVLNNLHSVRVDGNTFGWLEPEAFYESSPANRQDRSVLRVRDNEFAVNNGSWSPTVRLQKLATETDVAGNRFVGSPSSCGCGPWLFVAVAADDSNGTPANGDYRFLDRNYCKTNALSAVCANLTTAAATATHQEFPIGVFTKAAGCGGPTAAVYERCVKERAAGGGGFRLFGGTFTPDAERGIITTVVLLVLCGFGAVCAVSAITWLNARGYFIKLRSLLTANGTGGDGNGRGGMMARTMSAHSLSPMSVHEYAELQRNKLGGSGGNVPTGSDVGAVRVIVFQDKGTQTVPEELTHEMLQSLRDKLDDPEDYAEARGMIEHLYDLIRVEETCCRGGGGGGGGWYSVGGLDDMTSTITTKAVTVGQQGRGEPGHDVKSVGTGVPSLDRLWPPRINVQAAANREVRYEPVAQQQAEQRPPPPRPSVGEYMDPADLYGTGRKRDDEDNGDDADIYCELADLRGDAAEYRRPRSQPPTPPPVPDKPTEV</sequence>
<keyword evidence="2" id="KW-0812">Transmembrane</keyword>
<keyword evidence="3" id="KW-0456">Lyase</keyword>
<dbReference type="InterPro" id="IPR012334">
    <property type="entry name" value="Pectin_lyas_fold"/>
</dbReference>
<accession>A0A5E4ML22</accession>
<dbReference type="GO" id="GO:0016829">
    <property type="term" value="F:lyase activity"/>
    <property type="evidence" value="ECO:0007669"/>
    <property type="project" value="UniProtKB-KW"/>
</dbReference>
<reference evidence="3 4" key="1">
    <citation type="submission" date="2019-08" db="EMBL/GenBank/DDBJ databases">
        <authorList>
            <person name="Alioto T."/>
            <person name="Alioto T."/>
            <person name="Gomez Garrido J."/>
        </authorList>
    </citation>
    <scope>NUCLEOTIDE SEQUENCE [LARGE SCALE GENOMIC DNA]</scope>
</reference>
<feature type="transmembrane region" description="Helical" evidence="2">
    <location>
        <begin position="455"/>
        <end position="479"/>
    </location>
</feature>
<dbReference type="Gene3D" id="2.160.20.10">
    <property type="entry name" value="Single-stranded right-handed beta-helix, Pectin lyase-like"/>
    <property type="match status" value="1"/>
</dbReference>
<proteinExistence type="predicted"/>
<feature type="compositionally biased region" description="Pro residues" evidence="1">
    <location>
        <begin position="742"/>
        <end position="757"/>
    </location>
</feature>
<dbReference type="SUPFAM" id="SSF51126">
    <property type="entry name" value="Pectin lyase-like"/>
    <property type="match status" value="1"/>
</dbReference>
<dbReference type="OrthoDB" id="8185041at2759"/>
<dbReference type="InterPro" id="IPR011050">
    <property type="entry name" value="Pectin_lyase_fold/virulence"/>
</dbReference>
<feature type="compositionally biased region" description="Basic and acidic residues" evidence="1">
    <location>
        <begin position="728"/>
        <end position="739"/>
    </location>
</feature>
<keyword evidence="4" id="KW-1185">Reference proteome</keyword>
<organism evidence="3 4">
    <name type="scientific">Cinara cedri</name>
    <dbReference type="NCBI Taxonomy" id="506608"/>
    <lineage>
        <taxon>Eukaryota</taxon>
        <taxon>Metazoa</taxon>
        <taxon>Ecdysozoa</taxon>
        <taxon>Arthropoda</taxon>
        <taxon>Hexapoda</taxon>
        <taxon>Insecta</taxon>
        <taxon>Pterygota</taxon>
        <taxon>Neoptera</taxon>
        <taxon>Paraneoptera</taxon>
        <taxon>Hemiptera</taxon>
        <taxon>Sternorrhyncha</taxon>
        <taxon>Aphidomorpha</taxon>
        <taxon>Aphidoidea</taxon>
        <taxon>Aphididae</taxon>
        <taxon>Lachninae</taxon>
        <taxon>Cinara</taxon>
    </lineage>
</organism>
<keyword evidence="2" id="KW-0472">Membrane</keyword>
<feature type="region of interest" description="Disordered" evidence="1">
    <location>
        <begin position="676"/>
        <end position="757"/>
    </location>
</feature>
<dbReference type="EMBL" id="CABPRJ010000961">
    <property type="protein sequence ID" value="VVC32960.1"/>
    <property type="molecule type" value="Genomic_DNA"/>
</dbReference>
<evidence type="ECO:0000256" key="2">
    <source>
        <dbReference type="SAM" id="Phobius"/>
    </source>
</evidence>
<name>A0A5E4ML22_9HEMI</name>
<feature type="compositionally biased region" description="Low complexity" evidence="1">
    <location>
        <begin position="678"/>
        <end position="687"/>
    </location>
</feature>
<keyword evidence="2" id="KW-1133">Transmembrane helix</keyword>
<feature type="region of interest" description="Disordered" evidence="1">
    <location>
        <begin position="635"/>
        <end position="655"/>
    </location>
</feature>
<evidence type="ECO:0000313" key="3">
    <source>
        <dbReference type="EMBL" id="VVC32960.1"/>
    </source>
</evidence>
<evidence type="ECO:0000256" key="1">
    <source>
        <dbReference type="SAM" id="MobiDB-lite"/>
    </source>
</evidence>
<dbReference type="Proteomes" id="UP000325440">
    <property type="component" value="Unassembled WGS sequence"/>
</dbReference>
<gene>
    <name evidence="3" type="ORF">CINCED_3A003687</name>
</gene>